<dbReference type="PROSITE" id="PS51257">
    <property type="entry name" value="PROKAR_LIPOPROTEIN"/>
    <property type="match status" value="1"/>
</dbReference>
<accession>A0ABS6SN35</accession>
<protein>
    <recommendedName>
        <fullName evidence="5">DUF305 domain-containing protein</fullName>
    </recommendedName>
</protein>
<keyword evidence="4" id="KW-1185">Reference proteome</keyword>
<reference evidence="3 4" key="1">
    <citation type="submission" date="2021-04" db="EMBL/GenBank/DDBJ databases">
        <authorList>
            <person name="Pira H."/>
            <person name="Risdian C."/>
            <person name="Wink J."/>
        </authorList>
    </citation>
    <scope>NUCLEOTIDE SEQUENCE [LARGE SCALE GENOMIC DNA]</scope>
    <source>
        <strain evidence="3 4">WH131</strain>
    </source>
</reference>
<evidence type="ECO:0000256" key="1">
    <source>
        <dbReference type="SAM" id="MobiDB-lite"/>
    </source>
</evidence>
<comment type="caution">
    <text evidence="3">The sequence shown here is derived from an EMBL/GenBank/DDBJ whole genome shotgun (WGS) entry which is preliminary data.</text>
</comment>
<keyword evidence="2" id="KW-0732">Signal</keyword>
<organism evidence="3 4">
    <name type="scientific">Erythrobacter ani</name>
    <dbReference type="NCBI Taxonomy" id="2827235"/>
    <lineage>
        <taxon>Bacteria</taxon>
        <taxon>Pseudomonadati</taxon>
        <taxon>Pseudomonadota</taxon>
        <taxon>Alphaproteobacteria</taxon>
        <taxon>Sphingomonadales</taxon>
        <taxon>Erythrobacteraceae</taxon>
        <taxon>Erythrobacter/Porphyrobacter group</taxon>
        <taxon>Erythrobacter</taxon>
    </lineage>
</organism>
<feature type="compositionally biased region" description="Polar residues" evidence="1">
    <location>
        <begin position="213"/>
        <end position="223"/>
    </location>
</feature>
<name>A0ABS6SN35_9SPHN</name>
<evidence type="ECO:0008006" key="5">
    <source>
        <dbReference type="Google" id="ProtNLM"/>
    </source>
</evidence>
<feature type="chain" id="PRO_5045639656" description="DUF305 domain-containing protein" evidence="2">
    <location>
        <begin position="24"/>
        <end position="231"/>
    </location>
</feature>
<gene>
    <name evidence="3" type="ORF">KCG45_09510</name>
</gene>
<feature type="signal peptide" evidence="2">
    <location>
        <begin position="1"/>
        <end position="23"/>
    </location>
</feature>
<dbReference type="EMBL" id="JAGSPB010000002">
    <property type="protein sequence ID" value="MBV7266415.1"/>
    <property type="molecule type" value="Genomic_DNA"/>
</dbReference>
<dbReference type="RefSeq" id="WP_218317012.1">
    <property type="nucleotide sequence ID" value="NZ_JAGSPB010000002.1"/>
</dbReference>
<sequence length="231" mass="24312">MRSARLFGRALAAAIALAVTGCAAEQSADTAQETPVSTDRDELAKRLVFMAGHVEAGIALYRAGEGAEGGPHLLHPVSESYAEEREGLDAIGFDPAPFEAVSQALDAGRPAQEIEPQLAKVEANLADMRAAAGGETGALIEYLMDLAVEEYGVGVTDGAVTDAGEYQDAWGFAVVARQLAQDLPTEQRSEVMPELDALIALWPENAPTLPDNPASSEAISNQAERVKSRLP</sequence>
<evidence type="ECO:0000313" key="4">
    <source>
        <dbReference type="Proteomes" id="UP000699975"/>
    </source>
</evidence>
<dbReference type="Proteomes" id="UP000699975">
    <property type="component" value="Unassembled WGS sequence"/>
</dbReference>
<proteinExistence type="predicted"/>
<evidence type="ECO:0000313" key="3">
    <source>
        <dbReference type="EMBL" id="MBV7266415.1"/>
    </source>
</evidence>
<feature type="region of interest" description="Disordered" evidence="1">
    <location>
        <begin position="205"/>
        <end position="231"/>
    </location>
</feature>
<evidence type="ECO:0000256" key="2">
    <source>
        <dbReference type="SAM" id="SignalP"/>
    </source>
</evidence>